<dbReference type="Proteomes" id="UP000799302">
    <property type="component" value="Unassembled WGS sequence"/>
</dbReference>
<keyword evidence="2" id="KW-0472">Membrane</keyword>
<reference evidence="3" key="1">
    <citation type="journal article" date="2020" name="Stud. Mycol.">
        <title>101 Dothideomycetes genomes: a test case for predicting lifestyles and emergence of pathogens.</title>
        <authorList>
            <person name="Haridas S."/>
            <person name="Albert R."/>
            <person name="Binder M."/>
            <person name="Bloem J."/>
            <person name="Labutti K."/>
            <person name="Salamov A."/>
            <person name="Andreopoulos B."/>
            <person name="Baker S."/>
            <person name="Barry K."/>
            <person name="Bills G."/>
            <person name="Bluhm B."/>
            <person name="Cannon C."/>
            <person name="Castanera R."/>
            <person name="Culley D."/>
            <person name="Daum C."/>
            <person name="Ezra D."/>
            <person name="Gonzalez J."/>
            <person name="Henrissat B."/>
            <person name="Kuo A."/>
            <person name="Liang C."/>
            <person name="Lipzen A."/>
            <person name="Lutzoni F."/>
            <person name="Magnuson J."/>
            <person name="Mondo S."/>
            <person name="Nolan M."/>
            <person name="Ohm R."/>
            <person name="Pangilinan J."/>
            <person name="Park H.-J."/>
            <person name="Ramirez L."/>
            <person name="Alfaro M."/>
            <person name="Sun H."/>
            <person name="Tritt A."/>
            <person name="Yoshinaga Y."/>
            <person name="Zwiers L.-H."/>
            <person name="Turgeon B."/>
            <person name="Goodwin S."/>
            <person name="Spatafora J."/>
            <person name="Crous P."/>
            <person name="Grigoriev I."/>
        </authorList>
    </citation>
    <scope>NUCLEOTIDE SEQUENCE</scope>
    <source>
        <strain evidence="3">CBS 115976</strain>
    </source>
</reference>
<keyword evidence="2" id="KW-0812">Transmembrane</keyword>
<proteinExistence type="predicted"/>
<name>A0A6A6UM06_9PEZI</name>
<sequence>MSGGMGKERKGTQAKTGKEQVRLRQSPPADLLRPFPSPLNPLTALAQKSQCRASAECSLVATAKAKPSNRSTPPLERSAVDCLLHLSFFSSNFATSIHSPNHPQYLLFVLQSTRLCAATKNRPNFQRLLLHLPFPPSGPQPFHHHLGSRRPAPLSPFAFVLRFLLNFSSAITILLQLTIPLTLFPSTTTNS</sequence>
<keyword evidence="4" id="KW-1185">Reference proteome</keyword>
<evidence type="ECO:0000256" key="2">
    <source>
        <dbReference type="SAM" id="Phobius"/>
    </source>
</evidence>
<dbReference type="AlphaFoldDB" id="A0A6A6UM06"/>
<keyword evidence="2" id="KW-1133">Transmembrane helix</keyword>
<evidence type="ECO:0000313" key="4">
    <source>
        <dbReference type="Proteomes" id="UP000799302"/>
    </source>
</evidence>
<feature type="compositionally biased region" description="Basic and acidic residues" evidence="1">
    <location>
        <begin position="1"/>
        <end position="22"/>
    </location>
</feature>
<feature type="transmembrane region" description="Helical" evidence="2">
    <location>
        <begin position="159"/>
        <end position="179"/>
    </location>
</feature>
<protein>
    <submittedName>
        <fullName evidence="3">Uncharacterized protein</fullName>
    </submittedName>
</protein>
<accession>A0A6A6UM06</accession>
<gene>
    <name evidence="3" type="ORF">BT63DRAFT_450843</name>
</gene>
<dbReference type="EMBL" id="MU004231">
    <property type="protein sequence ID" value="KAF2672820.1"/>
    <property type="molecule type" value="Genomic_DNA"/>
</dbReference>
<organism evidence="3 4">
    <name type="scientific">Microthyrium microscopicum</name>
    <dbReference type="NCBI Taxonomy" id="703497"/>
    <lineage>
        <taxon>Eukaryota</taxon>
        <taxon>Fungi</taxon>
        <taxon>Dikarya</taxon>
        <taxon>Ascomycota</taxon>
        <taxon>Pezizomycotina</taxon>
        <taxon>Dothideomycetes</taxon>
        <taxon>Dothideomycetes incertae sedis</taxon>
        <taxon>Microthyriales</taxon>
        <taxon>Microthyriaceae</taxon>
        <taxon>Microthyrium</taxon>
    </lineage>
</organism>
<feature type="region of interest" description="Disordered" evidence="1">
    <location>
        <begin position="1"/>
        <end position="38"/>
    </location>
</feature>
<evidence type="ECO:0000256" key="1">
    <source>
        <dbReference type="SAM" id="MobiDB-lite"/>
    </source>
</evidence>
<evidence type="ECO:0000313" key="3">
    <source>
        <dbReference type="EMBL" id="KAF2672820.1"/>
    </source>
</evidence>